<dbReference type="InterPro" id="IPR003347">
    <property type="entry name" value="JmjC_dom"/>
</dbReference>
<proteinExistence type="predicted"/>
<feature type="compositionally biased region" description="Acidic residues" evidence="1">
    <location>
        <begin position="110"/>
        <end position="126"/>
    </location>
</feature>
<dbReference type="AlphaFoldDB" id="A0A7S2U1H9"/>
<accession>A0A7S2U1H9</accession>
<gene>
    <name evidence="3" type="ORF">LSP00402_LOCUS20352</name>
</gene>
<protein>
    <recommendedName>
        <fullName evidence="2">JmjC domain-containing protein</fullName>
    </recommendedName>
</protein>
<organism evidence="3">
    <name type="scientific">Lotharella oceanica</name>
    <dbReference type="NCBI Taxonomy" id="641309"/>
    <lineage>
        <taxon>Eukaryota</taxon>
        <taxon>Sar</taxon>
        <taxon>Rhizaria</taxon>
        <taxon>Cercozoa</taxon>
        <taxon>Chlorarachniophyceae</taxon>
        <taxon>Lotharella</taxon>
    </lineage>
</organism>
<evidence type="ECO:0000256" key="1">
    <source>
        <dbReference type="SAM" id="MobiDB-lite"/>
    </source>
</evidence>
<dbReference type="PROSITE" id="PS51184">
    <property type="entry name" value="JMJC"/>
    <property type="match status" value="1"/>
</dbReference>
<sequence length="126" mass="15242">MKKKKKKKKRKKRQRVKWIPLDVDDVSRIDHSNLPKKPHMERLSPVRCVVNEGEVLYLPSLWFHQVSQRGVTIAVNYWFDMHFGFQWALLQYLELTAKTIITRKTNTSKEEEEEEKEKEEDEEEEK</sequence>
<dbReference type="PANTHER" id="PTHR12461:SF99">
    <property type="entry name" value="BIFUNCTIONAL PEPTIDASE AND (3S)-LYSYL HYDROXYLASE JMJD7"/>
    <property type="match status" value="1"/>
</dbReference>
<evidence type="ECO:0000259" key="2">
    <source>
        <dbReference type="PROSITE" id="PS51184"/>
    </source>
</evidence>
<evidence type="ECO:0000313" key="3">
    <source>
        <dbReference type="EMBL" id="CAD9776347.1"/>
    </source>
</evidence>
<dbReference type="SUPFAM" id="SSF51197">
    <property type="entry name" value="Clavaminate synthase-like"/>
    <property type="match status" value="1"/>
</dbReference>
<dbReference type="InterPro" id="IPR041667">
    <property type="entry name" value="Cupin_8"/>
</dbReference>
<dbReference type="InterPro" id="IPR014710">
    <property type="entry name" value="RmlC-like_jellyroll"/>
</dbReference>
<feature type="domain" description="JmjC" evidence="2">
    <location>
        <begin position="1"/>
        <end position="94"/>
    </location>
</feature>
<feature type="region of interest" description="Disordered" evidence="1">
    <location>
        <begin position="103"/>
        <end position="126"/>
    </location>
</feature>
<dbReference type="Pfam" id="PF13621">
    <property type="entry name" value="Cupin_8"/>
    <property type="match status" value="1"/>
</dbReference>
<dbReference type="Gene3D" id="2.60.120.10">
    <property type="entry name" value="Jelly Rolls"/>
    <property type="match status" value="1"/>
</dbReference>
<reference evidence="3" key="1">
    <citation type="submission" date="2021-01" db="EMBL/GenBank/DDBJ databases">
        <authorList>
            <person name="Corre E."/>
            <person name="Pelletier E."/>
            <person name="Niang G."/>
            <person name="Scheremetjew M."/>
            <person name="Finn R."/>
            <person name="Kale V."/>
            <person name="Holt S."/>
            <person name="Cochrane G."/>
            <person name="Meng A."/>
            <person name="Brown T."/>
            <person name="Cohen L."/>
        </authorList>
    </citation>
    <scope>NUCLEOTIDE SEQUENCE</scope>
    <source>
        <strain evidence="3">CCMP622</strain>
    </source>
</reference>
<name>A0A7S2U1H9_9EUKA</name>
<dbReference type="EMBL" id="HBHP01033069">
    <property type="protein sequence ID" value="CAD9776347.1"/>
    <property type="molecule type" value="Transcribed_RNA"/>
</dbReference>
<dbReference type="PANTHER" id="PTHR12461">
    <property type="entry name" value="HYPOXIA-INDUCIBLE FACTOR 1 ALPHA INHIBITOR-RELATED"/>
    <property type="match status" value="1"/>
</dbReference>